<name>A0A7S3R461_DUNTE</name>
<evidence type="ECO:0000313" key="2">
    <source>
        <dbReference type="EMBL" id="CAE0502016.1"/>
    </source>
</evidence>
<organism evidence="2">
    <name type="scientific">Dunaliella tertiolecta</name>
    <name type="common">Green alga</name>
    <dbReference type="NCBI Taxonomy" id="3047"/>
    <lineage>
        <taxon>Eukaryota</taxon>
        <taxon>Viridiplantae</taxon>
        <taxon>Chlorophyta</taxon>
        <taxon>core chlorophytes</taxon>
        <taxon>Chlorophyceae</taxon>
        <taxon>CS clade</taxon>
        <taxon>Chlamydomonadales</taxon>
        <taxon>Dunaliellaceae</taxon>
        <taxon>Dunaliella</taxon>
    </lineage>
</organism>
<feature type="region of interest" description="Disordered" evidence="1">
    <location>
        <begin position="156"/>
        <end position="228"/>
    </location>
</feature>
<sequence length="410" mass="43931">MPAHSLHSNSGAQVGSSGVQADGESGDMGAAMERHRSVDGLMHRQEDVLGPGAPLDGSDLKEQREGLEGGSWDGISEQQQQQLGGRDASFGEAPSYPYYYSEEQRRQLEEEEAQLQEHRQPISEQQRQQLQQELVDAGMTIPRGSRVVGLQTRAVARNAGEASSGPSTRASSGKVAREAGAQSSNVPEDDNAQEGEQGQQEVVVVLEEGTMSGDGEGQPKEPGMYRTHTMVLPPKHPVLTSGIQYTVVKAVGVPLLRRAEAEEGERAARMAQLEAELGAPRLARQQREGQRAGKALRRMSGTQEAPPPPPQGVSMVRTVQGRRQPSPGPREELPPQPAPFVAPPPMPIPTLATKPKGPGTNPAPKVPHALPPIRSGSDREKARTSNSNATTFGHAITDIGKAKMQDVWMS</sequence>
<dbReference type="EMBL" id="HBIP01028247">
    <property type="protein sequence ID" value="CAE0502016.1"/>
    <property type="molecule type" value="Transcribed_RNA"/>
</dbReference>
<feature type="compositionally biased region" description="Polar residues" evidence="1">
    <location>
        <begin position="1"/>
        <end position="19"/>
    </location>
</feature>
<accession>A0A7S3R461</accession>
<dbReference type="AlphaFoldDB" id="A0A7S3R461"/>
<feature type="compositionally biased region" description="Low complexity" evidence="1">
    <location>
        <begin position="194"/>
        <end position="209"/>
    </location>
</feature>
<protein>
    <submittedName>
        <fullName evidence="2">Uncharacterized protein</fullName>
    </submittedName>
</protein>
<feature type="compositionally biased region" description="Pro residues" evidence="1">
    <location>
        <begin position="334"/>
        <end position="348"/>
    </location>
</feature>
<reference evidence="2" key="1">
    <citation type="submission" date="2021-01" db="EMBL/GenBank/DDBJ databases">
        <authorList>
            <person name="Corre E."/>
            <person name="Pelletier E."/>
            <person name="Niang G."/>
            <person name="Scheremetjew M."/>
            <person name="Finn R."/>
            <person name="Kale V."/>
            <person name="Holt S."/>
            <person name="Cochrane G."/>
            <person name="Meng A."/>
            <person name="Brown T."/>
            <person name="Cohen L."/>
        </authorList>
    </citation>
    <scope>NUCLEOTIDE SEQUENCE</scope>
    <source>
        <strain evidence="2">CCMP1320</strain>
    </source>
</reference>
<feature type="region of interest" description="Disordered" evidence="1">
    <location>
        <begin position="278"/>
        <end position="392"/>
    </location>
</feature>
<evidence type="ECO:0000256" key="1">
    <source>
        <dbReference type="SAM" id="MobiDB-lite"/>
    </source>
</evidence>
<feature type="compositionally biased region" description="Basic and acidic residues" evidence="1">
    <location>
        <begin position="58"/>
        <end position="67"/>
    </location>
</feature>
<feature type="region of interest" description="Disordered" evidence="1">
    <location>
        <begin position="1"/>
        <end position="133"/>
    </location>
</feature>
<gene>
    <name evidence="2" type="ORF">DTER00134_LOCUS17089</name>
</gene>
<feature type="compositionally biased region" description="Basic and acidic residues" evidence="1">
    <location>
        <begin position="32"/>
        <end position="47"/>
    </location>
</feature>
<proteinExistence type="predicted"/>
<feature type="compositionally biased region" description="Low complexity" evidence="1">
    <location>
        <begin position="124"/>
        <end position="133"/>
    </location>
</feature>